<comment type="cofactor">
    <cofactor evidence="1 5 6">
        <name>pyridoxal 5'-phosphate</name>
        <dbReference type="ChEBI" id="CHEBI:597326"/>
    </cofactor>
</comment>
<dbReference type="GO" id="GO:0030170">
    <property type="term" value="F:pyridoxal phosphate binding"/>
    <property type="evidence" value="ECO:0007669"/>
    <property type="project" value="InterPro"/>
</dbReference>
<keyword evidence="2 5" id="KW-0663">Pyridoxal phosphate</keyword>
<dbReference type="Pfam" id="PF00282">
    <property type="entry name" value="Pyridoxal_deC"/>
    <property type="match status" value="1"/>
</dbReference>
<dbReference type="InterPro" id="IPR050477">
    <property type="entry name" value="GrpII_AminoAcid_Decarb"/>
</dbReference>
<dbReference type="GO" id="GO:0008117">
    <property type="term" value="F:sphinganine-1-phosphate aldolase activity"/>
    <property type="evidence" value="ECO:0007669"/>
    <property type="project" value="TreeGrafter"/>
</dbReference>
<dbReference type="GO" id="GO:0016020">
    <property type="term" value="C:membrane"/>
    <property type="evidence" value="ECO:0007669"/>
    <property type="project" value="GOC"/>
</dbReference>
<comment type="similarity">
    <text evidence="4">Belongs to the group II decarboxylase family. Sphingosine-1-phosphate lyase subfamily.</text>
</comment>
<dbReference type="GO" id="GO:0030149">
    <property type="term" value="P:sphingolipid catabolic process"/>
    <property type="evidence" value="ECO:0007669"/>
    <property type="project" value="TreeGrafter"/>
</dbReference>
<gene>
    <name evidence="7" type="ORF">KZZ10_07370</name>
</gene>
<dbReference type="PANTHER" id="PTHR42735">
    <property type="match status" value="1"/>
</dbReference>
<sequence>MDKEFLVDADALRHAVELMGQPYSISVRSAIPPQLPERGLGSVETLERLAPNVLGGAARLGEVTAFAHKDPPTPWLTWATTLWNASLNQNLLHPETAPVARQLEETVLQWLCPYFGMRGGHMTPGSSAANLTALWAARECAGVKEVIASEAAHLSIKKAAHILGLDFRTVRVDAAGALSPGDLPADLTHAALVLTSGTTSVGALDPLDLIGRAAWTHVDAAWGGPLRLTCYASRLSGIENADSVAVSSHKWLFQPKESALIMFRDADKAAESISFGGGYLSEPNVGLLGSHGACAIPLLAMLWSWGREGVAQRIEHCMGMADTLAQHLANDPRIELFAQPSTAIVLWRPRERYSLDRILNDLPVGIASTVTIENSKWIRHTAANPNADIVRIVHTLNQVLERAQE</sequence>
<dbReference type="InterPro" id="IPR002129">
    <property type="entry name" value="PyrdxlP-dep_de-COase"/>
</dbReference>
<evidence type="ECO:0000313" key="8">
    <source>
        <dbReference type="Proteomes" id="UP000739565"/>
    </source>
</evidence>
<dbReference type="InterPro" id="IPR015422">
    <property type="entry name" value="PyrdxlP-dep_Trfase_small"/>
</dbReference>
<dbReference type="SUPFAM" id="SSF53383">
    <property type="entry name" value="PLP-dependent transferases"/>
    <property type="match status" value="1"/>
</dbReference>
<dbReference type="RefSeq" id="WP_259660839.1">
    <property type="nucleotide sequence ID" value="NZ_JAHXRI010000006.1"/>
</dbReference>
<dbReference type="Gene3D" id="3.90.1150.10">
    <property type="entry name" value="Aspartate Aminotransferase, domain 1"/>
    <property type="match status" value="1"/>
</dbReference>
<evidence type="ECO:0000256" key="2">
    <source>
        <dbReference type="ARBA" id="ARBA00022898"/>
    </source>
</evidence>
<accession>A0A953T1M6</accession>
<keyword evidence="3 6" id="KW-0456">Lyase</keyword>
<feature type="modified residue" description="N6-(pyridoxal phosphate)lysine" evidence="5">
    <location>
        <position position="250"/>
    </location>
</feature>
<organism evidence="7 8">
    <name type="scientific">Zwartia hollandica</name>
    <dbReference type="NCBI Taxonomy" id="324606"/>
    <lineage>
        <taxon>Bacteria</taxon>
        <taxon>Pseudomonadati</taxon>
        <taxon>Pseudomonadota</taxon>
        <taxon>Betaproteobacteria</taxon>
        <taxon>Burkholderiales</taxon>
        <taxon>Alcaligenaceae</taxon>
        <taxon>Zwartia</taxon>
    </lineage>
</organism>
<evidence type="ECO:0000313" key="7">
    <source>
        <dbReference type="EMBL" id="MBZ1350463.1"/>
    </source>
</evidence>
<dbReference type="Proteomes" id="UP000739565">
    <property type="component" value="Unassembled WGS sequence"/>
</dbReference>
<evidence type="ECO:0000256" key="6">
    <source>
        <dbReference type="RuleBase" id="RU000382"/>
    </source>
</evidence>
<dbReference type="GO" id="GO:0019752">
    <property type="term" value="P:carboxylic acid metabolic process"/>
    <property type="evidence" value="ECO:0007669"/>
    <property type="project" value="InterPro"/>
</dbReference>
<keyword evidence="8" id="KW-1185">Reference proteome</keyword>
<evidence type="ECO:0000256" key="4">
    <source>
        <dbReference type="ARBA" id="ARBA00038302"/>
    </source>
</evidence>
<dbReference type="InterPro" id="IPR015421">
    <property type="entry name" value="PyrdxlP-dep_Trfase_major"/>
</dbReference>
<dbReference type="AlphaFoldDB" id="A0A953T1M6"/>
<dbReference type="InterPro" id="IPR015424">
    <property type="entry name" value="PyrdxlP-dep_Trfase"/>
</dbReference>
<keyword evidence="7" id="KW-0032">Aminotransferase</keyword>
<evidence type="ECO:0000256" key="1">
    <source>
        <dbReference type="ARBA" id="ARBA00001933"/>
    </source>
</evidence>
<evidence type="ECO:0000256" key="5">
    <source>
        <dbReference type="PIRSR" id="PIRSR602129-50"/>
    </source>
</evidence>
<dbReference type="PANTHER" id="PTHR42735:SF6">
    <property type="entry name" value="SPHINGOSINE-1-PHOSPHATE LYASE 1"/>
    <property type="match status" value="1"/>
</dbReference>
<protein>
    <submittedName>
        <fullName evidence="7">Aminotransferase class V-fold PLP-dependent enzyme</fullName>
    </submittedName>
</protein>
<comment type="caution">
    <text evidence="7">The sequence shown here is derived from an EMBL/GenBank/DDBJ whole genome shotgun (WGS) entry which is preliminary data.</text>
</comment>
<dbReference type="Gene3D" id="3.40.640.10">
    <property type="entry name" value="Type I PLP-dependent aspartate aminotransferase-like (Major domain)"/>
    <property type="match status" value="1"/>
</dbReference>
<proteinExistence type="inferred from homology"/>
<dbReference type="GO" id="GO:0008483">
    <property type="term" value="F:transaminase activity"/>
    <property type="evidence" value="ECO:0007669"/>
    <property type="project" value="UniProtKB-KW"/>
</dbReference>
<reference evidence="7" key="1">
    <citation type="submission" date="2021-07" db="EMBL/GenBank/DDBJ databases">
        <title>New genus and species of the family Alcaligenaceae.</title>
        <authorList>
            <person name="Hahn M.W."/>
        </authorList>
    </citation>
    <scope>NUCLEOTIDE SEQUENCE</scope>
    <source>
        <strain evidence="7">LF4-65</strain>
    </source>
</reference>
<keyword evidence="7" id="KW-0808">Transferase</keyword>
<dbReference type="EMBL" id="JAHXRI010000006">
    <property type="protein sequence ID" value="MBZ1350463.1"/>
    <property type="molecule type" value="Genomic_DNA"/>
</dbReference>
<evidence type="ECO:0000256" key="3">
    <source>
        <dbReference type="ARBA" id="ARBA00023239"/>
    </source>
</evidence>
<name>A0A953T1M6_9BURK</name>